<dbReference type="InterPro" id="IPR000742">
    <property type="entry name" value="EGF"/>
</dbReference>
<evidence type="ECO:0000256" key="1">
    <source>
        <dbReference type="ARBA" id="ARBA00004477"/>
    </source>
</evidence>
<feature type="transmembrane region" description="Helical" evidence="12">
    <location>
        <begin position="785"/>
        <end position="805"/>
    </location>
</feature>
<dbReference type="InterPro" id="IPR027417">
    <property type="entry name" value="P-loop_NTPase"/>
</dbReference>
<feature type="signal peptide" evidence="13">
    <location>
        <begin position="1"/>
        <end position="24"/>
    </location>
</feature>
<feature type="transmembrane region" description="Helical" evidence="12">
    <location>
        <begin position="900"/>
        <end position="922"/>
    </location>
</feature>
<gene>
    <name evidence="15" type="primary">Piso0_001557</name>
    <name evidence="15" type="ORF">GNLVRS01_PISO0F09025g</name>
</gene>
<name>G8YL42_PICSO</name>
<keyword evidence="8" id="KW-0067">ATP-binding</keyword>
<dbReference type="Proteomes" id="UP000005222">
    <property type="component" value="Chromosome F"/>
</dbReference>
<feature type="transmembrane region" description="Helical" evidence="12">
    <location>
        <begin position="1015"/>
        <end position="1036"/>
    </location>
</feature>
<evidence type="ECO:0000259" key="14">
    <source>
        <dbReference type="PROSITE" id="PS50893"/>
    </source>
</evidence>
<keyword evidence="4 12" id="KW-0812">Transmembrane</keyword>
<evidence type="ECO:0000256" key="4">
    <source>
        <dbReference type="ARBA" id="ARBA00022692"/>
    </source>
</evidence>
<evidence type="ECO:0000256" key="13">
    <source>
        <dbReference type="SAM" id="SignalP"/>
    </source>
</evidence>
<evidence type="ECO:0000256" key="6">
    <source>
        <dbReference type="ARBA" id="ARBA00022741"/>
    </source>
</evidence>
<dbReference type="AlphaFoldDB" id="G8YL42"/>
<dbReference type="EMBL" id="FO082054">
    <property type="protein sequence ID" value="CCE88776.1"/>
    <property type="molecule type" value="Genomic_DNA"/>
</dbReference>
<dbReference type="InterPro" id="IPR013525">
    <property type="entry name" value="ABC2_TM"/>
</dbReference>
<evidence type="ECO:0000256" key="12">
    <source>
        <dbReference type="SAM" id="Phobius"/>
    </source>
</evidence>
<comment type="similarity">
    <text evidence="2">Belongs to the ABC transporter superfamily. ABCG family. Eye pigment precursor importer (TC 3.A.1.204) subfamily.</text>
</comment>
<evidence type="ECO:0000256" key="5">
    <source>
        <dbReference type="ARBA" id="ARBA00022729"/>
    </source>
</evidence>
<dbReference type="InterPro" id="IPR050352">
    <property type="entry name" value="ABCG_transporters"/>
</dbReference>
<keyword evidence="11" id="KW-0325">Glycoprotein</keyword>
<protein>
    <submittedName>
        <fullName evidence="15">Piso0_001557 protein</fullName>
    </submittedName>
</protein>
<dbReference type="FunFam" id="3.40.50.300:FF:000702">
    <property type="entry name" value="ABC transporter (Adp1)"/>
    <property type="match status" value="1"/>
</dbReference>
<dbReference type="Pfam" id="PF00005">
    <property type="entry name" value="ABC_tran"/>
    <property type="match status" value="1"/>
</dbReference>
<dbReference type="CDD" id="cd00055">
    <property type="entry name" value="EGF_Lam"/>
    <property type="match status" value="1"/>
</dbReference>
<dbReference type="Gene3D" id="3.40.50.300">
    <property type="entry name" value="P-loop containing nucleotide triphosphate hydrolases"/>
    <property type="match status" value="1"/>
</dbReference>
<accession>G8YL42</accession>
<proteinExistence type="inferred from homology"/>
<evidence type="ECO:0000256" key="3">
    <source>
        <dbReference type="ARBA" id="ARBA00022448"/>
    </source>
</evidence>
<dbReference type="PROSITE" id="PS00211">
    <property type="entry name" value="ABC_TRANSPORTER_1"/>
    <property type="match status" value="1"/>
</dbReference>
<dbReference type="PANTHER" id="PTHR48041:SF2">
    <property type="entry name" value="ATP-DEPENDENT PERMEASE-RELATED"/>
    <property type="match status" value="1"/>
</dbReference>
<feature type="chain" id="PRO_5003518815" evidence="13">
    <location>
        <begin position="25"/>
        <end position="1039"/>
    </location>
</feature>
<dbReference type="eggNOG" id="KOG0061">
    <property type="taxonomic scope" value="Eukaryota"/>
</dbReference>
<reference evidence="15 16" key="1">
    <citation type="journal article" date="2012" name="G3 (Bethesda)">
        <title>Pichia sorbitophila, an interspecies yeast hybrid reveals early steps of genome resolution following polyploidization.</title>
        <authorList>
            <person name="Leh Louis V."/>
            <person name="Despons L."/>
            <person name="Friedrich A."/>
            <person name="Martin T."/>
            <person name="Durrens P."/>
            <person name="Casaregola S."/>
            <person name="Neuveglise C."/>
            <person name="Fairhead C."/>
            <person name="Marck C."/>
            <person name="Cruz J.A."/>
            <person name="Straub M.L."/>
            <person name="Kugler V."/>
            <person name="Sacerdot C."/>
            <person name="Uzunov Z."/>
            <person name="Thierry A."/>
            <person name="Weiss S."/>
            <person name="Bleykasten C."/>
            <person name="De Montigny J."/>
            <person name="Jacques N."/>
            <person name="Jung P."/>
            <person name="Lemaire M."/>
            <person name="Mallet S."/>
            <person name="Morel G."/>
            <person name="Richard G.F."/>
            <person name="Sarkar A."/>
            <person name="Savel G."/>
            <person name="Schacherer J."/>
            <person name="Seret M.L."/>
            <person name="Talla E."/>
            <person name="Samson G."/>
            <person name="Jubin C."/>
            <person name="Poulain J."/>
            <person name="Vacherie B."/>
            <person name="Barbe V."/>
            <person name="Pelletier E."/>
            <person name="Sherman D.J."/>
            <person name="Westhof E."/>
            <person name="Weissenbach J."/>
            <person name="Baret P.V."/>
            <person name="Wincker P."/>
            <person name="Gaillardin C."/>
            <person name="Dujon B."/>
            <person name="Souciet J.L."/>
        </authorList>
    </citation>
    <scope>NUCLEOTIDE SEQUENCE [LARGE SCALE GENOMIC DNA]</scope>
    <source>
        <strain evidence="16">ATCC MYA-4447 / BCRC 22081 / CBS 7064 / NBRC 10061 / NRRL Y-12695</strain>
    </source>
</reference>
<evidence type="ECO:0000256" key="10">
    <source>
        <dbReference type="ARBA" id="ARBA00023136"/>
    </source>
</evidence>
<dbReference type="Pfam" id="PF01061">
    <property type="entry name" value="ABC2_membrane"/>
    <property type="match status" value="1"/>
</dbReference>
<dbReference type="GO" id="GO:0016887">
    <property type="term" value="F:ATP hydrolysis activity"/>
    <property type="evidence" value="ECO:0007669"/>
    <property type="project" value="InterPro"/>
</dbReference>
<dbReference type="HOGENOM" id="CLU_000604_57_1_1"/>
<dbReference type="SMART" id="SM00382">
    <property type="entry name" value="AAA"/>
    <property type="match status" value="1"/>
</dbReference>
<evidence type="ECO:0000256" key="9">
    <source>
        <dbReference type="ARBA" id="ARBA00022989"/>
    </source>
</evidence>
<keyword evidence="6" id="KW-0547">Nucleotide-binding</keyword>
<sequence length="1039" mass="115590">MKTGSFLGVASIIGTLALISGGKGQDIAPSLETFDKVKTNAVINDVFEVSGDFFRGGSNSDDKGRDEDKCPPCFNCNLPNFNCEQFSTCNPFTGMCECREGFGGMDCSEPLCGALSDGNSKRPVREANHTCQCKSGWSGINCNLCTDDSICDAFTPEGLTGICYKSGIVVNKFHSMCDVTNKKIIEILKGKKPQVTFSCSKANETCDFQFWIDQKESFFCELEKCGFEYDLNANTTHYKCGGVACKCLPGTMLCGEAGSIDISDFLTETIRGPGDFSCDMRTSECQFSEPSMNDLISSVFGDRHITLKCESGECIHKSEIPNYSLPPKKRMSLSNMIVIVGVVTVCFLIISTSLYNIKRSPLFKKPGNTPFDISQEDANLLGLNSVPSTLAFNNIGYNVNSGQKVLDNVFGLVKPGECMAIMGGSGAGKTTLLDILAAKNKGGKVSGEIYVNGNILDKNDYRKLTGFVDQEDNLIPTLTVYETVLNSALLRLPRNMSFRAKQSKVIEVLDELRILSIKDRVIGSDFNRGISGGEKRRVTIACELVTSPSILFLDEPTSGLDAYNARNVVESLVKLSRDYQRTIVFTIHQPRSNIVSLFDKLVLLSEGDLIYSGDMIKCNDFFTTNGFKCPLGYNIADYLIDITVDHKKILKLKNTDATETSSSDIFSEGSPDLHDEFVNTNATEVDTTREWEHYAVHRDEYNYTKLGTSRPEGSESVQYVKMENKLTRIFTESVLAAETKQEIDYLKNNPTALELRRKYKASSFYDQVLILSSRTFKNSYRNPKLLLSHYILSLAMGLFCGYLYYDVKNDISGFQNRLGLFFFILALFGFSALSSLHSFSSERIIFIRERANNYYHPASYYLSKIFCDIIPMRVFPPIILISIVYPLVGLTMEHNGFLKTNLILVLFNLSVAAIILVVGILLKEPGTSTMAGVLLLLFSLLFAGLFINSEDVAVQMRWLQWISTFHYAYEALAINEVKDLILKEKKYGLSIEVPGAVILDTFGFDVTAFWKDTSYLAISIGLFLALGYIFLHYLAVEKR</sequence>
<keyword evidence="9 12" id="KW-1133">Transmembrane helix</keyword>
<comment type="subcellular location">
    <subcellularLocation>
        <location evidence="1">Endoplasmic reticulum membrane</location>
        <topology evidence="1">Multi-pass membrane protein</topology>
    </subcellularLocation>
</comment>
<evidence type="ECO:0000256" key="7">
    <source>
        <dbReference type="ARBA" id="ARBA00022824"/>
    </source>
</evidence>
<feature type="transmembrane region" description="Helical" evidence="12">
    <location>
        <begin position="860"/>
        <end position="888"/>
    </location>
</feature>
<dbReference type="InterPro" id="IPR003439">
    <property type="entry name" value="ABC_transporter-like_ATP-bd"/>
</dbReference>
<dbReference type="OrthoDB" id="66620at2759"/>
<keyword evidence="16" id="KW-1185">Reference proteome</keyword>
<dbReference type="STRING" id="559304.G8YL42"/>
<evidence type="ECO:0000313" key="16">
    <source>
        <dbReference type="Proteomes" id="UP000005222"/>
    </source>
</evidence>
<feature type="transmembrane region" description="Helical" evidence="12">
    <location>
        <begin position="929"/>
        <end position="947"/>
    </location>
</feature>
<dbReference type="InParanoid" id="G8YL42"/>
<keyword evidence="10 12" id="KW-0472">Membrane</keyword>
<keyword evidence="7" id="KW-0256">Endoplasmic reticulum</keyword>
<evidence type="ECO:0000256" key="11">
    <source>
        <dbReference type="ARBA" id="ARBA00023180"/>
    </source>
</evidence>
<keyword evidence="3" id="KW-0813">Transport</keyword>
<dbReference type="InterPro" id="IPR002049">
    <property type="entry name" value="LE_dom"/>
</dbReference>
<dbReference type="GO" id="GO:0005524">
    <property type="term" value="F:ATP binding"/>
    <property type="evidence" value="ECO:0007669"/>
    <property type="project" value="UniProtKB-KW"/>
</dbReference>
<dbReference type="PANTHER" id="PTHR48041">
    <property type="entry name" value="ABC TRANSPORTER G FAMILY MEMBER 28"/>
    <property type="match status" value="1"/>
</dbReference>
<organism evidence="15 16">
    <name type="scientific">Pichia sorbitophila (strain ATCC MYA-4447 / BCRC 22081 / CBS 7064 / NBRC 10061 / NRRL Y-12695)</name>
    <name type="common">Hybrid yeast</name>
    <dbReference type="NCBI Taxonomy" id="559304"/>
    <lineage>
        <taxon>Eukaryota</taxon>
        <taxon>Fungi</taxon>
        <taxon>Dikarya</taxon>
        <taxon>Ascomycota</taxon>
        <taxon>Saccharomycotina</taxon>
        <taxon>Pichiomycetes</taxon>
        <taxon>Debaryomycetaceae</taxon>
        <taxon>Millerozyma</taxon>
    </lineage>
</organism>
<dbReference type="FunCoup" id="G8YL42">
    <property type="interactions" value="519"/>
</dbReference>
<dbReference type="CDD" id="cd03213">
    <property type="entry name" value="ABCG_EPDR"/>
    <property type="match status" value="1"/>
</dbReference>
<dbReference type="PROSITE" id="PS50893">
    <property type="entry name" value="ABC_TRANSPORTER_2"/>
    <property type="match status" value="1"/>
</dbReference>
<dbReference type="OMA" id="MPRHLTY"/>
<dbReference type="PROSITE" id="PS00022">
    <property type="entry name" value="EGF_1"/>
    <property type="match status" value="1"/>
</dbReference>
<feature type="domain" description="ABC transporter" evidence="14">
    <location>
        <begin position="390"/>
        <end position="631"/>
    </location>
</feature>
<dbReference type="SUPFAM" id="SSF52540">
    <property type="entry name" value="P-loop containing nucleoside triphosphate hydrolases"/>
    <property type="match status" value="1"/>
</dbReference>
<dbReference type="GO" id="GO:0005789">
    <property type="term" value="C:endoplasmic reticulum membrane"/>
    <property type="evidence" value="ECO:0007669"/>
    <property type="project" value="UniProtKB-SubCell"/>
</dbReference>
<feature type="transmembrane region" description="Helical" evidence="12">
    <location>
        <begin position="336"/>
        <end position="357"/>
    </location>
</feature>
<evidence type="ECO:0000256" key="2">
    <source>
        <dbReference type="ARBA" id="ARBA00005814"/>
    </source>
</evidence>
<feature type="transmembrane region" description="Helical" evidence="12">
    <location>
        <begin position="817"/>
        <end position="839"/>
    </location>
</feature>
<dbReference type="GO" id="GO:0140359">
    <property type="term" value="F:ABC-type transporter activity"/>
    <property type="evidence" value="ECO:0007669"/>
    <property type="project" value="InterPro"/>
</dbReference>
<dbReference type="InterPro" id="IPR003593">
    <property type="entry name" value="AAA+_ATPase"/>
</dbReference>
<evidence type="ECO:0000256" key="8">
    <source>
        <dbReference type="ARBA" id="ARBA00022840"/>
    </source>
</evidence>
<evidence type="ECO:0000313" key="15">
    <source>
        <dbReference type="EMBL" id="CCE88776.1"/>
    </source>
</evidence>
<dbReference type="InterPro" id="IPR017871">
    <property type="entry name" value="ABC_transporter-like_CS"/>
</dbReference>
<keyword evidence="5 13" id="KW-0732">Signal</keyword>